<organism evidence="8 9">
    <name type="scientific">Lentilactobacillus raoultii</name>
    <dbReference type="NCBI Taxonomy" id="1987503"/>
    <lineage>
        <taxon>Bacteria</taxon>
        <taxon>Bacillati</taxon>
        <taxon>Bacillota</taxon>
        <taxon>Bacilli</taxon>
        <taxon>Lactobacillales</taxon>
        <taxon>Lactobacillaceae</taxon>
        <taxon>Lentilactobacillus</taxon>
    </lineage>
</organism>
<evidence type="ECO:0000256" key="4">
    <source>
        <dbReference type="ARBA" id="ARBA00022692"/>
    </source>
</evidence>
<feature type="transmembrane region" description="Helical" evidence="7">
    <location>
        <begin position="226"/>
        <end position="243"/>
    </location>
</feature>
<feature type="transmembrane region" description="Helical" evidence="7">
    <location>
        <begin position="86"/>
        <end position="103"/>
    </location>
</feature>
<feature type="transmembrane region" description="Helical" evidence="7">
    <location>
        <begin position="132"/>
        <end position="151"/>
    </location>
</feature>
<reference evidence="9" key="1">
    <citation type="journal article" date="2019" name="Int. J. Syst. Evol. Microbiol.">
        <title>The Global Catalogue of Microorganisms (GCM) 10K type strain sequencing project: providing services to taxonomists for standard genome sequencing and annotation.</title>
        <authorList>
            <consortium name="The Broad Institute Genomics Platform"/>
            <consortium name="The Broad Institute Genome Sequencing Center for Infectious Disease"/>
            <person name="Wu L."/>
            <person name="Ma J."/>
        </authorList>
    </citation>
    <scope>NUCLEOTIDE SEQUENCE [LARGE SCALE GENOMIC DNA]</scope>
    <source>
        <strain evidence="9">CCUG 71848</strain>
    </source>
</reference>
<feature type="transmembrane region" description="Helical" evidence="7">
    <location>
        <begin position="328"/>
        <end position="354"/>
    </location>
</feature>
<evidence type="ECO:0000256" key="3">
    <source>
        <dbReference type="ARBA" id="ARBA00022475"/>
    </source>
</evidence>
<comment type="similarity">
    <text evidence="2">Belongs to the acyltransferase 3 family.</text>
</comment>
<protein>
    <submittedName>
        <fullName evidence="8">Acyltransferase</fullName>
    </submittedName>
</protein>
<keyword evidence="4 7" id="KW-0812">Transmembrane</keyword>
<feature type="transmembrane region" description="Helical" evidence="7">
    <location>
        <begin position="263"/>
        <end position="281"/>
    </location>
</feature>
<feature type="transmembrane region" description="Helical" evidence="7">
    <location>
        <begin position="163"/>
        <end position="180"/>
    </location>
</feature>
<dbReference type="PANTHER" id="PTHR40074:SF2">
    <property type="entry name" value="O-ACETYLTRANSFERASE WECH"/>
    <property type="match status" value="1"/>
</dbReference>
<accession>A0ABW3PKH5</accession>
<evidence type="ECO:0000256" key="7">
    <source>
        <dbReference type="SAM" id="Phobius"/>
    </source>
</evidence>
<dbReference type="EMBL" id="JBHTLH010000039">
    <property type="protein sequence ID" value="MFD1125831.1"/>
    <property type="molecule type" value="Genomic_DNA"/>
</dbReference>
<evidence type="ECO:0000256" key="1">
    <source>
        <dbReference type="ARBA" id="ARBA00004651"/>
    </source>
</evidence>
<evidence type="ECO:0000313" key="8">
    <source>
        <dbReference type="EMBL" id="MFD1125831.1"/>
    </source>
</evidence>
<feature type="transmembrane region" description="Helical" evidence="7">
    <location>
        <begin position="192"/>
        <end position="214"/>
    </location>
</feature>
<sequence length="367" mass="42811">MEKFSHSSDTDIGDYLKLFACTAVMLQTVLAFALKLTVSETSQIFIGIIYNLIKFTAPAFIFGILYTTTRKTILTGRYQPYLKQQWHSLFVPTIWWTMIYLLITPDLQQVHHYDDLKTFLWQFVNGNAAPHLWYNTMMLQFILLMPLFWLIGRWCATSTKRGLLVASITAIVYLAWIIFYDQEVFHGPQMVHWYLLDRFFLSFLAYGIFGTLAWQYRQAVNRFFRTWWPIGCLIFLGSFYWINNELFQFGFPIMLTNAPYYKPTMVLYDLTVISLIAALAITQLDHRSPVNRVVHLLAVFAYKAFLSNAFWTELLWLAGGKQLVLHHLWLGIATLYLGTWLLSFASAFAIHFVWQKLSVTIPNFAGN</sequence>
<name>A0ABW3PKH5_9LACO</name>
<dbReference type="PANTHER" id="PTHR40074">
    <property type="entry name" value="O-ACETYLTRANSFERASE WECH"/>
    <property type="match status" value="1"/>
</dbReference>
<feature type="transmembrane region" description="Helical" evidence="7">
    <location>
        <begin position="15"/>
        <end position="38"/>
    </location>
</feature>
<feature type="transmembrane region" description="Helical" evidence="7">
    <location>
        <begin position="44"/>
        <end position="66"/>
    </location>
</feature>
<feature type="transmembrane region" description="Helical" evidence="7">
    <location>
        <begin position="293"/>
        <end position="316"/>
    </location>
</feature>
<evidence type="ECO:0000256" key="6">
    <source>
        <dbReference type="ARBA" id="ARBA00023136"/>
    </source>
</evidence>
<keyword evidence="5 7" id="KW-1133">Transmembrane helix</keyword>
<evidence type="ECO:0000313" key="9">
    <source>
        <dbReference type="Proteomes" id="UP001597156"/>
    </source>
</evidence>
<dbReference type="Proteomes" id="UP001597156">
    <property type="component" value="Unassembled WGS sequence"/>
</dbReference>
<comment type="caution">
    <text evidence="8">The sequence shown here is derived from an EMBL/GenBank/DDBJ whole genome shotgun (WGS) entry which is preliminary data.</text>
</comment>
<keyword evidence="3" id="KW-1003">Cell membrane</keyword>
<gene>
    <name evidence="8" type="ORF">ACFQ22_10770</name>
</gene>
<dbReference type="GO" id="GO:0016746">
    <property type="term" value="F:acyltransferase activity"/>
    <property type="evidence" value="ECO:0007669"/>
    <property type="project" value="UniProtKB-KW"/>
</dbReference>
<keyword evidence="9" id="KW-1185">Reference proteome</keyword>
<keyword evidence="8" id="KW-0808">Transferase</keyword>
<comment type="subcellular location">
    <subcellularLocation>
        <location evidence="1">Cell membrane</location>
        <topology evidence="1">Multi-pass membrane protein</topology>
    </subcellularLocation>
</comment>
<dbReference type="RefSeq" id="WP_121976901.1">
    <property type="nucleotide sequence ID" value="NZ_JBHTLH010000039.1"/>
</dbReference>
<evidence type="ECO:0000256" key="2">
    <source>
        <dbReference type="ARBA" id="ARBA00007400"/>
    </source>
</evidence>
<proteinExistence type="inferred from homology"/>
<keyword evidence="6 7" id="KW-0472">Membrane</keyword>
<evidence type="ECO:0000256" key="5">
    <source>
        <dbReference type="ARBA" id="ARBA00022989"/>
    </source>
</evidence>
<keyword evidence="8" id="KW-0012">Acyltransferase</keyword>